<reference evidence="1 2" key="1">
    <citation type="journal article" date="2015" name="Genome Announc.">
        <title>Expanding the biotechnology potential of lactobacilli through comparative genomics of 213 strains and associated genera.</title>
        <authorList>
            <person name="Sun Z."/>
            <person name="Harris H.M."/>
            <person name="McCann A."/>
            <person name="Guo C."/>
            <person name="Argimon S."/>
            <person name="Zhang W."/>
            <person name="Yang X."/>
            <person name="Jeffery I.B."/>
            <person name="Cooney J.C."/>
            <person name="Kagawa T.F."/>
            <person name="Liu W."/>
            <person name="Song Y."/>
            <person name="Salvetti E."/>
            <person name="Wrobel A."/>
            <person name="Rasinkangas P."/>
            <person name="Parkhill J."/>
            <person name="Rea M.C."/>
            <person name="O'Sullivan O."/>
            <person name="Ritari J."/>
            <person name="Douillard F.P."/>
            <person name="Paul Ross R."/>
            <person name="Yang R."/>
            <person name="Briner A.E."/>
            <person name="Felis G.E."/>
            <person name="de Vos W.M."/>
            <person name="Barrangou R."/>
            <person name="Klaenhammer T.R."/>
            <person name="Caufield P.W."/>
            <person name="Cui Y."/>
            <person name="Zhang H."/>
            <person name="O'Toole P.W."/>
        </authorList>
    </citation>
    <scope>NUCLEOTIDE SEQUENCE [LARGE SCALE GENOMIC DNA]</scope>
    <source>
        <strain evidence="1 2">DSM 18793</strain>
    </source>
</reference>
<protein>
    <submittedName>
        <fullName evidence="1">Uncharacterized protein</fullName>
    </submittedName>
</protein>
<organism evidence="1 2">
    <name type="scientific">Limosilactobacillus equigenerosi DSM 18793 = JCM 14505</name>
    <dbReference type="NCBI Taxonomy" id="1423742"/>
    <lineage>
        <taxon>Bacteria</taxon>
        <taxon>Bacillati</taxon>
        <taxon>Bacillota</taxon>
        <taxon>Bacilli</taxon>
        <taxon>Lactobacillales</taxon>
        <taxon>Lactobacillaceae</taxon>
        <taxon>Limosilactobacillus</taxon>
    </lineage>
</organism>
<name>A0A0R1UN22_9LACO</name>
<accession>A0A0R1UN22</accession>
<evidence type="ECO:0000313" key="1">
    <source>
        <dbReference type="EMBL" id="KRL92954.1"/>
    </source>
</evidence>
<dbReference type="RefSeq" id="WP_054654012.1">
    <property type="nucleotide sequence ID" value="NZ_BBAS01000025.1"/>
</dbReference>
<dbReference type="Proteomes" id="UP000051084">
    <property type="component" value="Unassembled WGS sequence"/>
</dbReference>
<comment type="caution">
    <text evidence="1">The sequence shown here is derived from an EMBL/GenBank/DDBJ whole genome shotgun (WGS) entry which is preliminary data.</text>
</comment>
<dbReference type="AlphaFoldDB" id="A0A0R1UN22"/>
<sequence>MNKNVNSIIQVNDGKYAVTETLEQIQEQSQKGKLLFLHANESDSNKIHPVLVNVNEVAVAMSAKEVKEATHSMAQKIETEAGGEEFLKGFAAYLYNKFND</sequence>
<dbReference type="EMBL" id="AZGC01000050">
    <property type="protein sequence ID" value="KRL92954.1"/>
    <property type="molecule type" value="Genomic_DNA"/>
</dbReference>
<keyword evidence="2" id="KW-1185">Reference proteome</keyword>
<proteinExistence type="predicted"/>
<dbReference type="PATRIC" id="fig|1423742.4.peg.157"/>
<gene>
    <name evidence="1" type="ORF">FC21_GL000147</name>
</gene>
<evidence type="ECO:0000313" key="2">
    <source>
        <dbReference type="Proteomes" id="UP000051084"/>
    </source>
</evidence>